<gene>
    <name evidence="12" type="ORF">MPHL21000_16555</name>
</gene>
<dbReference type="PROSITE" id="PS00059">
    <property type="entry name" value="ADH_ZINC"/>
    <property type="match status" value="1"/>
</dbReference>
<evidence type="ECO:0000313" key="13">
    <source>
        <dbReference type="Proteomes" id="UP000325690"/>
    </source>
</evidence>
<evidence type="ECO:0000256" key="2">
    <source>
        <dbReference type="ARBA" id="ARBA00008072"/>
    </source>
</evidence>
<dbReference type="InterPro" id="IPR011032">
    <property type="entry name" value="GroES-like_sf"/>
</dbReference>
<evidence type="ECO:0000256" key="1">
    <source>
        <dbReference type="ARBA" id="ARBA00001947"/>
    </source>
</evidence>
<evidence type="ECO:0000259" key="11">
    <source>
        <dbReference type="SMART" id="SM00829"/>
    </source>
</evidence>
<organism evidence="12 13">
    <name type="scientific">Mycolicibacterium phlei DSM 43239 = CCUG 21000</name>
    <dbReference type="NCBI Taxonomy" id="1226750"/>
    <lineage>
        <taxon>Bacteria</taxon>
        <taxon>Bacillati</taxon>
        <taxon>Actinomycetota</taxon>
        <taxon>Actinomycetes</taxon>
        <taxon>Mycobacteriales</taxon>
        <taxon>Mycobacteriaceae</taxon>
        <taxon>Mycolicibacterium</taxon>
    </lineage>
</organism>
<dbReference type="Pfam" id="PF08240">
    <property type="entry name" value="ADH_N"/>
    <property type="match status" value="1"/>
</dbReference>
<dbReference type="GeneID" id="74305294"/>
<evidence type="ECO:0000256" key="10">
    <source>
        <dbReference type="RuleBase" id="RU361277"/>
    </source>
</evidence>
<comment type="catalytic activity">
    <reaction evidence="8">
        <text>a secondary alcohol + NAD(+) = a ketone + NADH + H(+)</text>
        <dbReference type="Rhea" id="RHEA:10740"/>
        <dbReference type="ChEBI" id="CHEBI:15378"/>
        <dbReference type="ChEBI" id="CHEBI:17087"/>
        <dbReference type="ChEBI" id="CHEBI:35681"/>
        <dbReference type="ChEBI" id="CHEBI:57540"/>
        <dbReference type="ChEBI" id="CHEBI:57945"/>
        <dbReference type="EC" id="1.1.1.1"/>
    </reaction>
</comment>
<keyword evidence="5 10" id="KW-0862">Zinc</keyword>
<comment type="cofactor">
    <cofactor evidence="1 10">
        <name>Zn(2+)</name>
        <dbReference type="ChEBI" id="CHEBI:29105"/>
    </cofactor>
</comment>
<dbReference type="Gene3D" id="3.90.180.10">
    <property type="entry name" value="Medium-chain alcohol dehydrogenases, catalytic domain"/>
    <property type="match status" value="1"/>
</dbReference>
<dbReference type="CDD" id="cd08279">
    <property type="entry name" value="Zn_ADH_class_III"/>
    <property type="match status" value="1"/>
</dbReference>
<evidence type="ECO:0000256" key="9">
    <source>
        <dbReference type="ARBA" id="ARBA00049243"/>
    </source>
</evidence>
<accession>A0A5N5V2A0</accession>
<dbReference type="GO" id="GO:0005829">
    <property type="term" value="C:cytosol"/>
    <property type="evidence" value="ECO:0007669"/>
    <property type="project" value="TreeGrafter"/>
</dbReference>
<dbReference type="GO" id="GO:0004022">
    <property type="term" value="F:alcohol dehydrogenase (NAD+) activity"/>
    <property type="evidence" value="ECO:0007669"/>
    <property type="project" value="UniProtKB-EC"/>
</dbReference>
<dbReference type="PANTHER" id="PTHR43880">
    <property type="entry name" value="ALCOHOL DEHYDROGENASE"/>
    <property type="match status" value="1"/>
</dbReference>
<dbReference type="InterPro" id="IPR023921">
    <property type="entry name" value="ADH_Zn_actinomycetes"/>
</dbReference>
<dbReference type="SMART" id="SM00829">
    <property type="entry name" value="PKS_ER"/>
    <property type="match status" value="1"/>
</dbReference>
<dbReference type="SUPFAM" id="SSF51735">
    <property type="entry name" value="NAD(P)-binding Rossmann-fold domains"/>
    <property type="match status" value="1"/>
</dbReference>
<keyword evidence="6" id="KW-0560">Oxidoreductase</keyword>
<dbReference type="Pfam" id="PF00107">
    <property type="entry name" value="ADH_zinc_N"/>
    <property type="match status" value="1"/>
</dbReference>
<dbReference type="NCBIfam" id="TIGR03989">
    <property type="entry name" value="Rxyl_3153"/>
    <property type="match status" value="1"/>
</dbReference>
<dbReference type="Proteomes" id="UP000325690">
    <property type="component" value="Unassembled WGS sequence"/>
</dbReference>
<proteinExistence type="inferred from homology"/>
<comment type="catalytic activity">
    <reaction evidence="9">
        <text>a primary alcohol + NAD(+) = an aldehyde + NADH + H(+)</text>
        <dbReference type="Rhea" id="RHEA:10736"/>
        <dbReference type="ChEBI" id="CHEBI:15378"/>
        <dbReference type="ChEBI" id="CHEBI:15734"/>
        <dbReference type="ChEBI" id="CHEBI:17478"/>
        <dbReference type="ChEBI" id="CHEBI:57540"/>
        <dbReference type="ChEBI" id="CHEBI:57945"/>
        <dbReference type="EC" id="1.1.1.1"/>
    </reaction>
</comment>
<comment type="caution">
    <text evidence="12">The sequence shown here is derived from an EMBL/GenBank/DDBJ whole genome shotgun (WGS) entry which is preliminary data.</text>
</comment>
<keyword evidence="4 10" id="KW-0479">Metal-binding</keyword>
<comment type="similarity">
    <text evidence="2 10">Belongs to the zinc-containing alcohol dehydrogenase family.</text>
</comment>
<feature type="domain" description="Enoyl reductase (ER)" evidence="11">
    <location>
        <begin position="10"/>
        <end position="368"/>
    </location>
</feature>
<evidence type="ECO:0000256" key="5">
    <source>
        <dbReference type="ARBA" id="ARBA00022833"/>
    </source>
</evidence>
<keyword evidence="7" id="KW-0520">NAD</keyword>
<sequence>MKSHAAVLWEQPGKWQIEEVEVRDPGPGDVQIRIEAAGLCHSDYAFATGDSPVQYFPWIGGHEGAGVVTAVGSDVKSVEVGDHVVTIFIPSCGRCRWCASGQGNLCDEGARIMALGAGEEQFRIHTTSGQGVGQTALLGTFSQYTCVPEQSVIKIDKDIPFTSACLVACGVPTGWGAAVNAGAVQPGDVVVVLGTGGIGMNSVQGARHAGASHVIAVDPSPFKREQAVKFGATETFASLDDAAERIAHLTNGQGADATLVSVGLLTSKIAGKALDSVRKAGTLVITSLGRGGDAGIPADLMMYALYQKRIQGSLFGAQAPALAVPRLLQMYKDGQLKLDELVTRTYSLDQVNEAYEDVEAGTVIRPVIEMTH</sequence>
<name>A0A5N5V2A0_MYCPH</name>
<evidence type="ECO:0000256" key="6">
    <source>
        <dbReference type="ARBA" id="ARBA00023002"/>
    </source>
</evidence>
<dbReference type="InterPro" id="IPR002328">
    <property type="entry name" value="ADH_Zn_CS"/>
</dbReference>
<dbReference type="InterPro" id="IPR036291">
    <property type="entry name" value="NAD(P)-bd_dom_sf"/>
</dbReference>
<dbReference type="EC" id="1.1.1.1" evidence="3"/>
<dbReference type="Gene3D" id="3.40.50.720">
    <property type="entry name" value="NAD(P)-binding Rossmann-like Domain"/>
    <property type="match status" value="1"/>
</dbReference>
<dbReference type="RefSeq" id="WP_061482173.1">
    <property type="nucleotide sequence ID" value="NZ_ANBO01000012.1"/>
</dbReference>
<dbReference type="InterPro" id="IPR013154">
    <property type="entry name" value="ADH-like_N"/>
</dbReference>
<keyword evidence="13" id="KW-1185">Reference proteome</keyword>
<dbReference type="InterPro" id="IPR020843">
    <property type="entry name" value="ER"/>
</dbReference>
<dbReference type="SUPFAM" id="SSF50129">
    <property type="entry name" value="GroES-like"/>
    <property type="match status" value="2"/>
</dbReference>
<dbReference type="GO" id="GO:0046294">
    <property type="term" value="P:formaldehyde catabolic process"/>
    <property type="evidence" value="ECO:0007669"/>
    <property type="project" value="TreeGrafter"/>
</dbReference>
<evidence type="ECO:0000313" key="12">
    <source>
        <dbReference type="EMBL" id="KAB7754749.1"/>
    </source>
</evidence>
<evidence type="ECO:0000256" key="7">
    <source>
        <dbReference type="ARBA" id="ARBA00023027"/>
    </source>
</evidence>
<evidence type="ECO:0000256" key="3">
    <source>
        <dbReference type="ARBA" id="ARBA00013190"/>
    </source>
</evidence>
<dbReference type="AlphaFoldDB" id="A0A5N5V2A0"/>
<protein>
    <recommendedName>
        <fullName evidence="3">alcohol dehydrogenase</fullName>
        <ecNumber evidence="3">1.1.1.1</ecNumber>
    </recommendedName>
</protein>
<dbReference type="PANTHER" id="PTHR43880:SF12">
    <property type="entry name" value="ALCOHOL DEHYDROGENASE CLASS-3"/>
    <property type="match status" value="1"/>
</dbReference>
<dbReference type="GO" id="GO:0051903">
    <property type="term" value="F:S-(hydroxymethyl)glutathione dehydrogenase [NAD(P)+] activity"/>
    <property type="evidence" value="ECO:0007669"/>
    <property type="project" value="TreeGrafter"/>
</dbReference>
<dbReference type="GO" id="GO:0008270">
    <property type="term" value="F:zinc ion binding"/>
    <property type="evidence" value="ECO:0007669"/>
    <property type="project" value="InterPro"/>
</dbReference>
<reference evidence="12 13" key="1">
    <citation type="submission" date="2012-10" db="EMBL/GenBank/DDBJ databases">
        <title>The draft sequence of the Mycobacterium pheli genome.</title>
        <authorList>
            <person name="Pettersson B.M.F."/>
            <person name="Das S."/>
            <person name="Dasgupta S."/>
            <person name="Bhattacharya A."/>
            <person name="Kirsebom L.A."/>
        </authorList>
    </citation>
    <scope>NUCLEOTIDE SEQUENCE [LARGE SCALE GENOMIC DNA]</scope>
    <source>
        <strain evidence="12 13">CCUG 21000</strain>
    </source>
</reference>
<evidence type="ECO:0000256" key="4">
    <source>
        <dbReference type="ARBA" id="ARBA00022723"/>
    </source>
</evidence>
<evidence type="ECO:0000256" key="8">
    <source>
        <dbReference type="ARBA" id="ARBA00049164"/>
    </source>
</evidence>
<dbReference type="InterPro" id="IPR013149">
    <property type="entry name" value="ADH-like_C"/>
</dbReference>
<dbReference type="EMBL" id="ANBP01000023">
    <property type="protein sequence ID" value="KAB7754749.1"/>
    <property type="molecule type" value="Genomic_DNA"/>
</dbReference>